<evidence type="ECO:0000256" key="2">
    <source>
        <dbReference type="ARBA" id="ARBA00003968"/>
    </source>
</evidence>
<dbReference type="GO" id="GO:0016208">
    <property type="term" value="F:AMP binding"/>
    <property type="evidence" value="ECO:0007669"/>
    <property type="project" value="TreeGrafter"/>
</dbReference>
<feature type="domain" description="Phosphoribosyltransferase" evidence="12">
    <location>
        <begin position="189"/>
        <end position="291"/>
    </location>
</feature>
<dbReference type="PANTHER" id="PTHR32315">
    <property type="entry name" value="ADENINE PHOSPHORIBOSYLTRANSFERASE"/>
    <property type="match status" value="1"/>
</dbReference>
<comment type="subcellular location">
    <subcellularLocation>
        <location evidence="3">Cytoplasm</location>
    </subcellularLocation>
</comment>
<dbReference type="EMBL" id="LSSM01001281">
    <property type="protein sequence ID" value="OMJ26921.1"/>
    <property type="molecule type" value="Genomic_DNA"/>
</dbReference>
<protein>
    <recommendedName>
        <fullName evidence="7">adenine phosphoribosyltransferase</fullName>
        <ecNumber evidence="7">2.4.2.7</ecNumber>
    </recommendedName>
</protein>
<evidence type="ECO:0000256" key="11">
    <source>
        <dbReference type="ARBA" id="ARBA00022726"/>
    </source>
</evidence>
<dbReference type="GO" id="GO:0044209">
    <property type="term" value="P:AMP salvage"/>
    <property type="evidence" value="ECO:0007669"/>
    <property type="project" value="UniProtKB-UniPathway"/>
</dbReference>
<evidence type="ECO:0000256" key="9">
    <source>
        <dbReference type="ARBA" id="ARBA00022676"/>
    </source>
</evidence>
<dbReference type="CDD" id="cd06223">
    <property type="entry name" value="PRTases_typeI"/>
    <property type="match status" value="2"/>
</dbReference>
<comment type="function">
    <text evidence="2">Catalyzes a salvage reaction resulting in the formation of AMP, that is energically less costly than de novo synthesis.</text>
</comment>
<dbReference type="InterPro" id="IPR029057">
    <property type="entry name" value="PRTase-like"/>
</dbReference>
<dbReference type="InterPro" id="IPR000836">
    <property type="entry name" value="PRTase_dom"/>
</dbReference>
<dbReference type="SUPFAM" id="SSF53271">
    <property type="entry name" value="PRTase-like"/>
    <property type="match status" value="2"/>
</dbReference>
<comment type="subunit">
    <text evidence="6">Homodimer.</text>
</comment>
<evidence type="ECO:0000256" key="3">
    <source>
        <dbReference type="ARBA" id="ARBA00004496"/>
    </source>
</evidence>
<comment type="catalytic activity">
    <reaction evidence="1">
        <text>AMP + diphosphate = 5-phospho-alpha-D-ribose 1-diphosphate + adenine</text>
        <dbReference type="Rhea" id="RHEA:16609"/>
        <dbReference type="ChEBI" id="CHEBI:16708"/>
        <dbReference type="ChEBI" id="CHEBI:33019"/>
        <dbReference type="ChEBI" id="CHEBI:58017"/>
        <dbReference type="ChEBI" id="CHEBI:456215"/>
        <dbReference type="EC" id="2.4.2.7"/>
    </reaction>
</comment>
<dbReference type="OrthoDB" id="363185at2759"/>
<dbReference type="Proteomes" id="UP000187429">
    <property type="component" value="Unassembled WGS sequence"/>
</dbReference>
<evidence type="ECO:0000256" key="10">
    <source>
        <dbReference type="ARBA" id="ARBA00022679"/>
    </source>
</evidence>
<dbReference type="NCBIfam" id="NF002636">
    <property type="entry name" value="PRK02304.1-5"/>
    <property type="match status" value="2"/>
</dbReference>
<comment type="caution">
    <text evidence="13">The sequence shown here is derived from an EMBL/GenBank/DDBJ whole genome shotgun (WGS) entry which is preliminary data.</text>
</comment>
<dbReference type="PANTHER" id="PTHR32315:SF3">
    <property type="entry name" value="ADENINE PHOSPHORIBOSYLTRANSFERASE"/>
    <property type="match status" value="1"/>
</dbReference>
<feature type="domain" description="Phosphoribosyltransferase" evidence="12">
    <location>
        <begin position="59"/>
        <end position="161"/>
    </location>
</feature>
<keyword evidence="8" id="KW-0963">Cytoplasm</keyword>
<dbReference type="FunFam" id="3.40.50.2020:FF:000004">
    <property type="entry name" value="Adenine phosphoribosyltransferase"/>
    <property type="match status" value="1"/>
</dbReference>
<dbReference type="GO" id="GO:0006168">
    <property type="term" value="P:adenine salvage"/>
    <property type="evidence" value="ECO:0007669"/>
    <property type="project" value="InterPro"/>
</dbReference>
<dbReference type="GO" id="GO:0005737">
    <property type="term" value="C:cytoplasm"/>
    <property type="evidence" value="ECO:0007669"/>
    <property type="project" value="UniProtKB-SubCell"/>
</dbReference>
<evidence type="ECO:0000256" key="6">
    <source>
        <dbReference type="ARBA" id="ARBA00011738"/>
    </source>
</evidence>
<evidence type="ECO:0000259" key="12">
    <source>
        <dbReference type="Pfam" id="PF00156"/>
    </source>
</evidence>
<gene>
    <name evidence="13" type="ORF">AYI69_g3662</name>
</gene>
<keyword evidence="10 13" id="KW-0808">Transferase</keyword>
<dbReference type="EC" id="2.4.2.7" evidence="7"/>
<dbReference type="GO" id="GO:0002055">
    <property type="term" value="F:adenine binding"/>
    <property type="evidence" value="ECO:0007669"/>
    <property type="project" value="TreeGrafter"/>
</dbReference>
<organism evidence="13 14">
    <name type="scientific">Smittium culicis</name>
    <dbReference type="NCBI Taxonomy" id="133412"/>
    <lineage>
        <taxon>Eukaryota</taxon>
        <taxon>Fungi</taxon>
        <taxon>Fungi incertae sedis</taxon>
        <taxon>Zoopagomycota</taxon>
        <taxon>Kickxellomycotina</taxon>
        <taxon>Harpellomycetes</taxon>
        <taxon>Harpellales</taxon>
        <taxon>Legeriomycetaceae</taxon>
        <taxon>Smittium</taxon>
    </lineage>
</organism>
<keyword evidence="14" id="KW-1185">Reference proteome</keyword>
<dbReference type="InterPro" id="IPR005764">
    <property type="entry name" value="Ade_phspho_trans"/>
</dbReference>
<evidence type="ECO:0000256" key="5">
    <source>
        <dbReference type="ARBA" id="ARBA00008391"/>
    </source>
</evidence>
<evidence type="ECO:0000256" key="4">
    <source>
        <dbReference type="ARBA" id="ARBA00004659"/>
    </source>
</evidence>
<dbReference type="FunFam" id="3.40.50.2020:FF:000021">
    <property type="entry name" value="Adenine phosphoribosyltransferase"/>
    <property type="match status" value="1"/>
</dbReference>
<keyword evidence="9 13" id="KW-0328">Glycosyltransferase</keyword>
<comment type="pathway">
    <text evidence="4">Purine metabolism; AMP biosynthesis via salvage pathway; AMP from adenine: step 1/1.</text>
</comment>
<evidence type="ECO:0000256" key="1">
    <source>
        <dbReference type="ARBA" id="ARBA00000868"/>
    </source>
</evidence>
<dbReference type="HAMAP" id="MF_00004">
    <property type="entry name" value="Aden_phosphoribosyltr"/>
    <property type="match status" value="1"/>
</dbReference>
<evidence type="ECO:0000256" key="7">
    <source>
        <dbReference type="ARBA" id="ARBA00011893"/>
    </source>
</evidence>
<reference evidence="14" key="1">
    <citation type="submission" date="2017-01" db="EMBL/GenBank/DDBJ databases">
        <authorList>
            <person name="Wang Y."/>
            <person name="White M."/>
            <person name="Kvist S."/>
            <person name="Moncalvo J.-M."/>
        </authorList>
    </citation>
    <scope>NUCLEOTIDE SEQUENCE [LARGE SCALE GENOMIC DNA]</scope>
    <source>
        <strain evidence="14">ID-206-W2</strain>
    </source>
</reference>
<keyword evidence="11" id="KW-0660">Purine salvage</keyword>
<name>A0A1R1YJ33_9FUNG</name>
<dbReference type="Pfam" id="PF00156">
    <property type="entry name" value="Pribosyltran"/>
    <property type="match status" value="2"/>
</dbReference>
<evidence type="ECO:0000256" key="8">
    <source>
        <dbReference type="ARBA" id="ARBA00022490"/>
    </source>
</evidence>
<dbReference type="AlphaFoldDB" id="A0A1R1YJ33"/>
<comment type="similarity">
    <text evidence="5">Belongs to the purine/pyrimidine phosphoribosyltransferase family.</text>
</comment>
<sequence length="319" mass="34759">MAESNNSQEFTIEKVKALVSDYQDFPKEGILFRDIFPIFLNPQALDCLLNHMVKVSVEFASKLAEKKIHAVVGLDARGFLFGPTLALKLNAKFVPIRKSGKLPGTLVNTTYEKEYGTDTVEIQSNSILKDENVLIVDDLLATGGTCRAAEELIAKLGANVVLNLFVIELSGLEALDCLLNHMVKVSVEFASKLAEKKIHAVVGLDARGFLFGPTLALKLNAKFVPIRKSGKLPGTLVNTTYEKEYGTDTVEIQSNSILKDENVLIVDDLLATGGTCRAAEELIAKLGANVVLNLFVIELSGLEGRSILKSPIHSVIEYE</sequence>
<proteinExistence type="inferred from homology"/>
<evidence type="ECO:0000313" key="13">
    <source>
        <dbReference type="EMBL" id="OMJ26921.1"/>
    </source>
</evidence>
<dbReference type="InterPro" id="IPR050054">
    <property type="entry name" value="UPRTase/APRTase"/>
</dbReference>
<dbReference type="GO" id="GO:0006166">
    <property type="term" value="P:purine ribonucleoside salvage"/>
    <property type="evidence" value="ECO:0007669"/>
    <property type="project" value="UniProtKB-KW"/>
</dbReference>
<dbReference type="UniPathway" id="UPA00588">
    <property type="reaction ID" value="UER00646"/>
</dbReference>
<evidence type="ECO:0000313" key="14">
    <source>
        <dbReference type="Proteomes" id="UP000187429"/>
    </source>
</evidence>
<dbReference type="GO" id="GO:0003999">
    <property type="term" value="F:adenine phosphoribosyltransferase activity"/>
    <property type="evidence" value="ECO:0007669"/>
    <property type="project" value="UniProtKB-EC"/>
</dbReference>
<accession>A0A1R1YJ33</accession>
<dbReference type="Gene3D" id="3.40.50.2020">
    <property type="match status" value="2"/>
</dbReference>